<dbReference type="Proteomes" id="UP001163821">
    <property type="component" value="Unassembled WGS sequence"/>
</dbReference>
<dbReference type="InterPro" id="IPR041489">
    <property type="entry name" value="PDZ_6"/>
</dbReference>
<keyword evidence="1" id="KW-0732">Signal</keyword>
<dbReference type="RefSeq" id="WP_282592085.1">
    <property type="nucleotide sequence ID" value="NZ_JAPAAF010000017.1"/>
</dbReference>
<dbReference type="InterPro" id="IPR021109">
    <property type="entry name" value="Peptidase_aspartic_dom_sf"/>
</dbReference>
<proteinExistence type="predicted"/>
<evidence type="ECO:0000313" key="3">
    <source>
        <dbReference type="EMBL" id="MCW0483484.1"/>
    </source>
</evidence>
<feature type="signal peptide" evidence="1">
    <location>
        <begin position="1"/>
        <end position="28"/>
    </location>
</feature>
<dbReference type="Gene3D" id="2.40.70.10">
    <property type="entry name" value="Acid Proteases"/>
    <property type="match status" value="2"/>
</dbReference>
<reference evidence="3" key="1">
    <citation type="submission" date="2022-10" db="EMBL/GenBank/DDBJ databases">
        <title>Gaoshiqiia sediminis gen. nov., sp. nov., isolated from coastal sediment.</title>
        <authorList>
            <person name="Yu W.X."/>
            <person name="Mu D.S."/>
            <person name="Du J.Z."/>
            <person name="Liang Y.Q."/>
        </authorList>
    </citation>
    <scope>NUCLEOTIDE SEQUENCE</scope>
    <source>
        <strain evidence="3">A06</strain>
    </source>
</reference>
<keyword evidence="3" id="KW-0645">Protease</keyword>
<dbReference type="EMBL" id="JAPAAF010000017">
    <property type="protein sequence ID" value="MCW0483484.1"/>
    <property type="molecule type" value="Genomic_DNA"/>
</dbReference>
<evidence type="ECO:0000313" key="4">
    <source>
        <dbReference type="Proteomes" id="UP001163821"/>
    </source>
</evidence>
<dbReference type="SMART" id="SM00228">
    <property type="entry name" value="PDZ"/>
    <property type="match status" value="1"/>
</dbReference>
<protein>
    <submittedName>
        <fullName evidence="3">Aspartyl protease family protein</fullName>
    </submittedName>
</protein>
<dbReference type="GO" id="GO:0008233">
    <property type="term" value="F:peptidase activity"/>
    <property type="evidence" value="ECO:0007669"/>
    <property type="project" value="UniProtKB-KW"/>
</dbReference>
<feature type="chain" id="PRO_5041416912" evidence="1">
    <location>
        <begin position="29"/>
        <end position="523"/>
    </location>
</feature>
<dbReference type="InterPro" id="IPR036034">
    <property type="entry name" value="PDZ_sf"/>
</dbReference>
<dbReference type="SUPFAM" id="SSF50156">
    <property type="entry name" value="PDZ domain-like"/>
    <property type="match status" value="1"/>
</dbReference>
<dbReference type="Gene3D" id="3.55.50.30">
    <property type="match status" value="1"/>
</dbReference>
<gene>
    <name evidence="3" type="ORF">N2K84_12135</name>
</gene>
<dbReference type="AlphaFoldDB" id="A0AA42C7E3"/>
<evidence type="ECO:0000259" key="2">
    <source>
        <dbReference type="SMART" id="SM00228"/>
    </source>
</evidence>
<dbReference type="GO" id="GO:0006508">
    <property type="term" value="P:proteolysis"/>
    <property type="evidence" value="ECO:0007669"/>
    <property type="project" value="UniProtKB-KW"/>
</dbReference>
<keyword evidence="4" id="KW-1185">Reference proteome</keyword>
<dbReference type="Gene3D" id="2.30.42.10">
    <property type="match status" value="1"/>
</dbReference>
<evidence type="ECO:0000256" key="1">
    <source>
        <dbReference type="SAM" id="SignalP"/>
    </source>
</evidence>
<organism evidence="3 4">
    <name type="scientific">Gaoshiqia sediminis</name>
    <dbReference type="NCBI Taxonomy" id="2986998"/>
    <lineage>
        <taxon>Bacteria</taxon>
        <taxon>Pseudomonadati</taxon>
        <taxon>Bacteroidota</taxon>
        <taxon>Bacteroidia</taxon>
        <taxon>Marinilabiliales</taxon>
        <taxon>Prolixibacteraceae</taxon>
        <taxon>Gaoshiqia</taxon>
    </lineage>
</organism>
<comment type="caution">
    <text evidence="3">The sequence shown here is derived from an EMBL/GenBank/DDBJ whole genome shotgun (WGS) entry which is preliminary data.</text>
</comment>
<dbReference type="Pfam" id="PF13650">
    <property type="entry name" value="Asp_protease_2"/>
    <property type="match status" value="1"/>
</dbReference>
<accession>A0AA42C7E3</accession>
<dbReference type="Pfam" id="PF17820">
    <property type="entry name" value="PDZ_6"/>
    <property type="match status" value="1"/>
</dbReference>
<sequence length="523" mass="59714">MKTKTIKSLVVQWVTIALLIFVSVIASAQEPEPVQKNPLMDQNISIFAENESLKNVIQRICDYFNLDYSYNSKLVEGKQISLNISNKPIRYVLDKLMKDYFLIFDIEDNILVVRDYIPLNESVKYDQQVKFTPGKNLFEFANPRQKSVTFDFKTASNLIIIPVLINDSDTLNFILDTGVRYPIITELPFVNKLNLNFMQPITVSGLGEGESLTAYRSGNNTVKIEGLVSYNQEIHMVISEDFQISQVLGLPVHGLIGFNLFKDFVVEIDYENNKLTLSKPEYYRDRVNNKDIVMPLHFEHNKPYVRTTIMTDKNEEVSVKLLVDTGASDAIWLSTNSDDRIGLPEKHIESFLGRGLNGDLYGKKGRIGGIWVGPLILYEPIVAFPEPELVDQIISDDRNGTLGAEILRRFYVTFDYPGKQIKLRPTSRVKEEFNYNMSGLDISNPFPGMPVFTIDKVRANSPAYYAGLMENDQILDVNRTSHRSLSLNDINLLLQSKEDRKISMTVLRNGEEIKTSFTLQRIF</sequence>
<name>A0AA42C7E3_9BACT</name>
<feature type="domain" description="PDZ" evidence="2">
    <location>
        <begin position="436"/>
        <end position="510"/>
    </location>
</feature>
<keyword evidence="3" id="KW-0378">Hydrolase</keyword>
<dbReference type="InterPro" id="IPR001478">
    <property type="entry name" value="PDZ"/>
</dbReference>